<dbReference type="EMBL" id="BQKE01000001">
    <property type="protein sequence ID" value="GJM60379.1"/>
    <property type="molecule type" value="Genomic_DNA"/>
</dbReference>
<evidence type="ECO:0000313" key="2">
    <source>
        <dbReference type="Proteomes" id="UP001310022"/>
    </source>
</evidence>
<dbReference type="InterPro" id="IPR016024">
    <property type="entry name" value="ARM-type_fold"/>
</dbReference>
<reference evidence="1 2" key="1">
    <citation type="submission" date="2021-12" db="EMBL/GenBank/DDBJ databases">
        <title>Genome sequencing of bacteria with rrn-lacking chromosome and rrn-plasmid.</title>
        <authorList>
            <person name="Anda M."/>
            <person name="Iwasaki W."/>
        </authorList>
    </citation>
    <scope>NUCLEOTIDE SEQUENCE [LARGE SCALE GENOMIC DNA]</scope>
    <source>
        <strain evidence="1 2">NBRC 15940</strain>
    </source>
</reference>
<accession>A0AAN4VW74</accession>
<organism evidence="1 2">
    <name type="scientific">Persicobacter diffluens</name>
    <dbReference type="NCBI Taxonomy" id="981"/>
    <lineage>
        <taxon>Bacteria</taxon>
        <taxon>Pseudomonadati</taxon>
        <taxon>Bacteroidota</taxon>
        <taxon>Cytophagia</taxon>
        <taxon>Cytophagales</taxon>
        <taxon>Persicobacteraceae</taxon>
        <taxon>Persicobacter</taxon>
    </lineage>
</organism>
<dbReference type="SUPFAM" id="SSF48371">
    <property type="entry name" value="ARM repeat"/>
    <property type="match status" value="1"/>
</dbReference>
<sequence>MTFDEVMASLKSHGNESTKNILKKHGAREPFFGVQVADLKKIQKKIKVNHALAMPLWASGNSDAMYLAGMIADPNAVTELELNKMAKEAYWYYLSEYAVAPLAAESPFGLKLALEWIERAEENIQAAGWVVLSHHVALLPDEAIDLELIQSLMERAAREVHLFQNRVAYTQNGFIIAAGTYCKSLFESAMDMGKKIGKVKVDMGETACKVPFIPDYLQKIKARGKVGVKSRKTKC</sequence>
<keyword evidence="2" id="KW-1185">Reference proteome</keyword>
<dbReference type="Pfam" id="PF08713">
    <property type="entry name" value="DNA_alkylation"/>
    <property type="match status" value="1"/>
</dbReference>
<dbReference type="RefSeq" id="WP_338236147.1">
    <property type="nucleotide sequence ID" value="NZ_BQKE01000001.1"/>
</dbReference>
<proteinExistence type="predicted"/>
<dbReference type="PANTHER" id="PTHR41291:SF1">
    <property type="entry name" value="DNA ALKYLATION REPAIR PROTEIN"/>
    <property type="match status" value="1"/>
</dbReference>
<dbReference type="InterPro" id="IPR014825">
    <property type="entry name" value="DNA_alkylation"/>
</dbReference>
<evidence type="ECO:0008006" key="3">
    <source>
        <dbReference type="Google" id="ProtNLM"/>
    </source>
</evidence>
<evidence type="ECO:0000313" key="1">
    <source>
        <dbReference type="EMBL" id="GJM60379.1"/>
    </source>
</evidence>
<dbReference type="AlphaFoldDB" id="A0AAN4VW74"/>
<comment type="caution">
    <text evidence="1">The sequence shown here is derived from an EMBL/GenBank/DDBJ whole genome shotgun (WGS) entry which is preliminary data.</text>
</comment>
<name>A0AAN4VW74_9BACT</name>
<gene>
    <name evidence="1" type="ORF">PEDI_09310</name>
</gene>
<dbReference type="PANTHER" id="PTHR41291">
    <property type="entry name" value="DNA ALKYLATION REPAIR PROTEIN"/>
    <property type="match status" value="1"/>
</dbReference>
<protein>
    <recommendedName>
        <fullName evidence="3">DNA alkylation repair protein</fullName>
    </recommendedName>
</protein>
<dbReference type="Proteomes" id="UP001310022">
    <property type="component" value="Unassembled WGS sequence"/>
</dbReference>